<keyword evidence="3" id="KW-1185">Reference proteome</keyword>
<gene>
    <name evidence="2" type="ORF">BJ989_000207</name>
</gene>
<protein>
    <submittedName>
        <fullName evidence="2">Uncharacterized protein</fullName>
    </submittedName>
</protein>
<sequence>MRRAAVVVALVVLAVAAWAGSGWWAESRATAYARQAAADHRDVYRDARVDVTTLDGARAAVASGEVDQVDAWWALREDYPAEVGVSVRTDEEGWLLGCATVLAGVVAWRLEQPTRCVRVVGGDDDVVEPDPAGYSATVLQGG</sequence>
<keyword evidence="1" id="KW-0732">Signal</keyword>
<feature type="signal peptide" evidence="1">
    <location>
        <begin position="1"/>
        <end position="19"/>
    </location>
</feature>
<dbReference type="AlphaFoldDB" id="A0A7Y9RSM0"/>
<feature type="chain" id="PRO_5038733461" evidence="1">
    <location>
        <begin position="20"/>
        <end position="142"/>
    </location>
</feature>
<dbReference type="RefSeq" id="WP_179516638.1">
    <property type="nucleotide sequence ID" value="NZ_JACCAC010000001.1"/>
</dbReference>
<evidence type="ECO:0000313" key="3">
    <source>
        <dbReference type="Proteomes" id="UP000544110"/>
    </source>
</evidence>
<dbReference type="EMBL" id="JACCAC010000001">
    <property type="protein sequence ID" value="NYG53903.1"/>
    <property type="molecule type" value="Genomic_DNA"/>
</dbReference>
<comment type="caution">
    <text evidence="2">The sequence shown here is derived from an EMBL/GenBank/DDBJ whole genome shotgun (WGS) entry which is preliminary data.</text>
</comment>
<evidence type="ECO:0000313" key="2">
    <source>
        <dbReference type="EMBL" id="NYG53903.1"/>
    </source>
</evidence>
<proteinExistence type="predicted"/>
<dbReference type="Proteomes" id="UP000544110">
    <property type="component" value="Unassembled WGS sequence"/>
</dbReference>
<reference evidence="2 3" key="1">
    <citation type="submission" date="2020-07" db="EMBL/GenBank/DDBJ databases">
        <title>Sequencing the genomes of 1000 actinobacteria strains.</title>
        <authorList>
            <person name="Klenk H.-P."/>
        </authorList>
    </citation>
    <scope>NUCLEOTIDE SEQUENCE [LARGE SCALE GENOMIC DNA]</scope>
    <source>
        <strain evidence="2 3">DSM 24552</strain>
    </source>
</reference>
<organism evidence="2 3">
    <name type="scientific">Nocardioides perillae</name>
    <dbReference type="NCBI Taxonomy" id="1119534"/>
    <lineage>
        <taxon>Bacteria</taxon>
        <taxon>Bacillati</taxon>
        <taxon>Actinomycetota</taxon>
        <taxon>Actinomycetes</taxon>
        <taxon>Propionibacteriales</taxon>
        <taxon>Nocardioidaceae</taxon>
        <taxon>Nocardioides</taxon>
    </lineage>
</organism>
<name>A0A7Y9RSM0_9ACTN</name>
<evidence type="ECO:0000256" key="1">
    <source>
        <dbReference type="SAM" id="SignalP"/>
    </source>
</evidence>
<accession>A0A7Y9RSM0</accession>